<dbReference type="InterPro" id="IPR037185">
    <property type="entry name" value="EmrE-like"/>
</dbReference>
<dbReference type="EMBL" id="LWAE01000003">
    <property type="protein sequence ID" value="KZL91709.1"/>
    <property type="molecule type" value="Genomic_DNA"/>
</dbReference>
<dbReference type="PANTHER" id="PTHR22911">
    <property type="entry name" value="ACYL-MALONYL CONDENSING ENZYME-RELATED"/>
    <property type="match status" value="1"/>
</dbReference>
<dbReference type="Gene3D" id="1.10.3730.20">
    <property type="match status" value="1"/>
</dbReference>
<feature type="domain" description="EamA" evidence="3">
    <location>
        <begin position="172"/>
        <end position="304"/>
    </location>
</feature>
<evidence type="ECO:0000313" key="4">
    <source>
        <dbReference type="EMBL" id="KZL91709.1"/>
    </source>
</evidence>
<evidence type="ECO:0000313" key="5">
    <source>
        <dbReference type="Proteomes" id="UP000076603"/>
    </source>
</evidence>
<feature type="transmembrane region" description="Helical" evidence="2">
    <location>
        <begin position="113"/>
        <end position="135"/>
    </location>
</feature>
<dbReference type="RefSeq" id="WP_201787654.1">
    <property type="nucleotide sequence ID" value="NZ_FQXL01000060.1"/>
</dbReference>
<feature type="transmembrane region" description="Helical" evidence="2">
    <location>
        <begin position="288"/>
        <end position="304"/>
    </location>
</feature>
<keyword evidence="5" id="KW-1185">Reference proteome</keyword>
<feature type="transmembrane region" description="Helical" evidence="2">
    <location>
        <begin position="167"/>
        <end position="188"/>
    </location>
</feature>
<dbReference type="STRING" id="1121326.CLMAG_34680"/>
<dbReference type="InterPro" id="IPR000620">
    <property type="entry name" value="EamA_dom"/>
</dbReference>
<keyword evidence="2" id="KW-0472">Membrane</keyword>
<name>A0A162SPR8_9CLOT</name>
<evidence type="ECO:0000259" key="3">
    <source>
        <dbReference type="Pfam" id="PF00892"/>
    </source>
</evidence>
<feature type="transmembrane region" description="Helical" evidence="2">
    <location>
        <begin position="54"/>
        <end position="73"/>
    </location>
</feature>
<keyword evidence="2" id="KW-1133">Transmembrane helix</keyword>
<protein>
    <submittedName>
        <fullName evidence="4">Putative inner membrane transporter YicL</fullName>
    </submittedName>
</protein>
<dbReference type="PANTHER" id="PTHR22911:SF79">
    <property type="entry name" value="MOBA-LIKE NTP TRANSFERASE DOMAIN-CONTAINING PROTEIN"/>
    <property type="match status" value="1"/>
</dbReference>
<feature type="transmembrane region" description="Helical" evidence="2">
    <location>
        <begin position="23"/>
        <end position="42"/>
    </location>
</feature>
<feature type="transmembrane region" description="Helical" evidence="2">
    <location>
        <begin position="232"/>
        <end position="251"/>
    </location>
</feature>
<proteinExistence type="inferred from homology"/>
<feature type="transmembrane region" description="Helical" evidence="2">
    <location>
        <begin position="263"/>
        <end position="282"/>
    </location>
</feature>
<organism evidence="4 5">
    <name type="scientific">Clostridium magnum DSM 2767</name>
    <dbReference type="NCBI Taxonomy" id="1121326"/>
    <lineage>
        <taxon>Bacteria</taxon>
        <taxon>Bacillati</taxon>
        <taxon>Bacillota</taxon>
        <taxon>Clostridia</taxon>
        <taxon>Eubacteriales</taxon>
        <taxon>Clostridiaceae</taxon>
        <taxon>Clostridium</taxon>
    </lineage>
</organism>
<accession>A0A162SPR8</accession>
<comment type="similarity">
    <text evidence="1">Belongs to the EamA transporter family.</text>
</comment>
<dbReference type="GO" id="GO:0016020">
    <property type="term" value="C:membrane"/>
    <property type="evidence" value="ECO:0007669"/>
    <property type="project" value="InterPro"/>
</dbReference>
<feature type="transmembrane region" description="Helical" evidence="2">
    <location>
        <begin position="200"/>
        <end position="220"/>
    </location>
</feature>
<gene>
    <name evidence="4" type="primary">yicL_2</name>
    <name evidence="4" type="ORF">CLMAG_34680</name>
</gene>
<evidence type="ECO:0000256" key="1">
    <source>
        <dbReference type="ARBA" id="ARBA00007362"/>
    </source>
</evidence>
<feature type="domain" description="EamA" evidence="3">
    <location>
        <begin position="23"/>
        <end position="158"/>
    </location>
</feature>
<dbReference type="Proteomes" id="UP000076603">
    <property type="component" value="Unassembled WGS sequence"/>
</dbReference>
<comment type="caution">
    <text evidence="4">The sequence shown here is derived from an EMBL/GenBank/DDBJ whole genome shotgun (WGS) entry which is preliminary data.</text>
</comment>
<dbReference type="PATRIC" id="fig|1121326.3.peg.3508"/>
<keyword evidence="2" id="KW-0812">Transmembrane</keyword>
<dbReference type="AlphaFoldDB" id="A0A162SPR8"/>
<dbReference type="SUPFAM" id="SSF103481">
    <property type="entry name" value="Multidrug resistance efflux transporter EmrE"/>
    <property type="match status" value="2"/>
</dbReference>
<feature type="transmembrane region" description="Helical" evidence="2">
    <location>
        <begin position="85"/>
        <end position="107"/>
    </location>
</feature>
<feature type="transmembrane region" description="Helical" evidence="2">
    <location>
        <begin position="144"/>
        <end position="161"/>
    </location>
</feature>
<evidence type="ECO:0000256" key="2">
    <source>
        <dbReference type="SAM" id="Phobius"/>
    </source>
</evidence>
<dbReference type="Pfam" id="PF00892">
    <property type="entry name" value="EamA"/>
    <property type="match status" value="2"/>
</dbReference>
<sequence length="311" mass="34217">MDSIDLNDKLMDYDARSIKSKRMAYFFVIIAAILWGTLGIFGKSLNKFGFSPTQIVFIRAVGASITLILFALIKDTKLVRIKLRDSVYFVGTGILSFAFFNWCYFIAINRTSLSVAAILLYTAPTIVMMSSAILFKEKMTKKKIIALVLTFGGCIFVTAFVDGTGRNIAFDGIMAGLGSGFGYALYSIFGRYALEKYDSITVTLYTFIFASIGLITITDIKEIIRLFSNVTALYYAVALGLVATVLPFILYTKGLSYLETSQASIIATLEPIVATIIGVTLYSEPLTLFKILGILLVVLAVFIIREKGKST</sequence>
<reference evidence="4 5" key="1">
    <citation type="submission" date="2016-04" db="EMBL/GenBank/DDBJ databases">
        <title>Genome sequence of Clostridium magnum DSM 2767.</title>
        <authorList>
            <person name="Poehlein A."/>
            <person name="Uhlig R."/>
            <person name="Fischer R."/>
            <person name="Bahl H."/>
            <person name="Daniel R."/>
        </authorList>
    </citation>
    <scope>NUCLEOTIDE SEQUENCE [LARGE SCALE GENOMIC DNA]</scope>
    <source>
        <strain evidence="4 5">DSM 2767</strain>
    </source>
</reference>